<dbReference type="InterPro" id="IPR036188">
    <property type="entry name" value="FAD/NAD-bd_sf"/>
</dbReference>
<dbReference type="AlphaFoldDB" id="A0A1G6GDV1"/>
<gene>
    <name evidence="1" type="ORF">GA0111570_101419</name>
</gene>
<sequence length="424" mass="45589">MTSGDPDPRAAITVVGGTLAGMAAAARLAKRGHRVTLLHDDRPLAADWRPRSPEDPGPLPGVLAFPAPWRDLFKKSGRILPAELARAGLDLVAAPPVHHVFADGEELVLGGDRGAQFHQMEAAYGRPTAEAWRDLVDSLEPVWQLVRNLGLETSLESSAQLRPHRRALGWGRSVAELAATQPHPHLRALVEESAWRRGHDPARTPSFVAARLSVERTFGRWMVVDAAGRPAGSDRLLDLLEERLRTRRVEVVGGAGAVRIGGSPRRPDGRGNGNGAPLDALVLAGHLDDPVAAYGLRTRAARRVAALAPVVGPRRRFAPGRPVEGVVETVEHATRRISWTTTERTAVHDWGDPVPDPGHGPAWDGPGTWLRMLPVRLGERVYSAGPWGRGGNDLAAVLMSAALATYAAHLDLTGLDTHPSNKDQ</sequence>
<evidence type="ECO:0000313" key="1">
    <source>
        <dbReference type="EMBL" id="SDB80144.1"/>
    </source>
</evidence>
<dbReference type="STRING" id="1577474.GA0111570_101419"/>
<reference evidence="1 2" key="1">
    <citation type="submission" date="2016-06" db="EMBL/GenBank/DDBJ databases">
        <authorList>
            <person name="Olsen C.W."/>
            <person name="Carey S."/>
            <person name="Hinshaw L."/>
            <person name="Karasin A.I."/>
        </authorList>
    </citation>
    <scope>NUCLEOTIDE SEQUENCE [LARGE SCALE GENOMIC DNA]</scope>
    <source>
        <strain evidence="1 2">LZ-22</strain>
    </source>
</reference>
<name>A0A1G6GDV1_9ACTN</name>
<organism evidence="1 2">
    <name type="scientific">Raineyella antarctica</name>
    <dbReference type="NCBI Taxonomy" id="1577474"/>
    <lineage>
        <taxon>Bacteria</taxon>
        <taxon>Bacillati</taxon>
        <taxon>Actinomycetota</taxon>
        <taxon>Actinomycetes</taxon>
        <taxon>Propionibacteriales</taxon>
        <taxon>Propionibacteriaceae</taxon>
        <taxon>Raineyella</taxon>
    </lineage>
</organism>
<evidence type="ECO:0000313" key="2">
    <source>
        <dbReference type="Proteomes" id="UP000199086"/>
    </source>
</evidence>
<dbReference type="OrthoDB" id="9774675at2"/>
<proteinExistence type="predicted"/>
<dbReference type="SUPFAM" id="SSF51905">
    <property type="entry name" value="FAD/NAD(P)-binding domain"/>
    <property type="match status" value="1"/>
</dbReference>
<dbReference type="EMBL" id="FMYF01000001">
    <property type="protein sequence ID" value="SDB80144.1"/>
    <property type="molecule type" value="Genomic_DNA"/>
</dbReference>
<accession>A0A1G6GDV1</accession>
<protein>
    <submittedName>
        <fullName evidence="1">NAD(P)-binding Rossmann-like domain-containing protein</fullName>
    </submittedName>
</protein>
<dbReference type="Pfam" id="PF13450">
    <property type="entry name" value="NAD_binding_8"/>
    <property type="match status" value="1"/>
</dbReference>
<dbReference type="Proteomes" id="UP000199086">
    <property type="component" value="Unassembled WGS sequence"/>
</dbReference>
<keyword evidence="2" id="KW-1185">Reference proteome</keyword>
<dbReference type="RefSeq" id="WP_092605832.1">
    <property type="nucleotide sequence ID" value="NZ_FMYF01000001.1"/>
</dbReference>
<dbReference type="Gene3D" id="3.40.50.720">
    <property type="entry name" value="NAD(P)-binding Rossmann-like Domain"/>
    <property type="match status" value="1"/>
</dbReference>